<proteinExistence type="inferred from homology"/>
<evidence type="ECO:0000256" key="7">
    <source>
        <dbReference type="HAMAP-Rule" id="MF_01147"/>
    </source>
</evidence>
<dbReference type="PANTHER" id="PTHR30589">
    <property type="entry name" value="PROLIPOPROTEIN DIACYLGLYCERYL TRANSFERASE"/>
    <property type="match status" value="1"/>
</dbReference>
<keyword evidence="8" id="KW-0449">Lipoprotein</keyword>
<dbReference type="UniPathway" id="UPA00664"/>
<keyword evidence="6 7" id="KW-0472">Membrane</keyword>
<dbReference type="GO" id="GO:0042158">
    <property type="term" value="P:lipoprotein biosynthetic process"/>
    <property type="evidence" value="ECO:0007669"/>
    <property type="project" value="UniProtKB-UniRule"/>
</dbReference>
<evidence type="ECO:0000256" key="1">
    <source>
        <dbReference type="ARBA" id="ARBA00007150"/>
    </source>
</evidence>
<organism evidence="8 9">
    <name type="scientific">Candidatus Saganbacteria bacterium CG08_land_8_20_14_0_20_45_16</name>
    <dbReference type="NCBI Taxonomy" id="2014293"/>
    <lineage>
        <taxon>Bacteria</taxon>
        <taxon>Bacillati</taxon>
        <taxon>Saganbacteria</taxon>
    </lineage>
</organism>
<feature type="transmembrane region" description="Helical" evidence="7">
    <location>
        <begin position="86"/>
        <end position="106"/>
    </location>
</feature>
<protein>
    <recommendedName>
        <fullName evidence="7">Phosphatidylglycerol--prolipoprotein diacylglyceryl transferase</fullName>
        <ecNumber evidence="7">2.5.1.145</ecNumber>
    </recommendedName>
</protein>
<dbReference type="AlphaFoldDB" id="A0A2H0Y232"/>
<keyword evidence="5 7" id="KW-1133">Transmembrane helix</keyword>
<dbReference type="EMBL" id="PEYM01000002">
    <property type="protein sequence ID" value="PIS31812.1"/>
    <property type="molecule type" value="Genomic_DNA"/>
</dbReference>
<feature type="transmembrane region" description="Helical" evidence="7">
    <location>
        <begin position="229"/>
        <end position="246"/>
    </location>
</feature>
<evidence type="ECO:0000256" key="4">
    <source>
        <dbReference type="ARBA" id="ARBA00022692"/>
    </source>
</evidence>
<name>A0A2H0Y232_UNCSA</name>
<comment type="similarity">
    <text evidence="1 7">Belongs to the Lgt family.</text>
</comment>
<dbReference type="Pfam" id="PF01790">
    <property type="entry name" value="LGT"/>
    <property type="match status" value="1"/>
</dbReference>
<evidence type="ECO:0000313" key="9">
    <source>
        <dbReference type="Proteomes" id="UP000231343"/>
    </source>
</evidence>
<comment type="subcellular location">
    <subcellularLocation>
        <location evidence="7">Cell membrane</location>
        <topology evidence="7">Multi-pass membrane protein</topology>
    </subcellularLocation>
</comment>
<dbReference type="Proteomes" id="UP000231343">
    <property type="component" value="Unassembled WGS sequence"/>
</dbReference>
<comment type="catalytic activity">
    <reaction evidence="7">
        <text>L-cysteinyl-[prolipoprotein] + a 1,2-diacyl-sn-glycero-3-phospho-(1'-sn-glycerol) = an S-1,2-diacyl-sn-glyceryl-L-cysteinyl-[prolipoprotein] + sn-glycerol 1-phosphate + H(+)</text>
        <dbReference type="Rhea" id="RHEA:56712"/>
        <dbReference type="Rhea" id="RHEA-COMP:14679"/>
        <dbReference type="Rhea" id="RHEA-COMP:14680"/>
        <dbReference type="ChEBI" id="CHEBI:15378"/>
        <dbReference type="ChEBI" id="CHEBI:29950"/>
        <dbReference type="ChEBI" id="CHEBI:57685"/>
        <dbReference type="ChEBI" id="CHEBI:64716"/>
        <dbReference type="ChEBI" id="CHEBI:140658"/>
        <dbReference type="EC" id="2.5.1.145"/>
    </reaction>
</comment>
<comment type="function">
    <text evidence="7">Catalyzes the transfer of the diacylglyceryl group from phosphatidylglycerol to the sulfhydryl group of the N-terminal cysteine of a prolipoprotein, the first step in the formation of mature lipoproteins.</text>
</comment>
<sequence>MYPILTNLGPLAIHSYGVMVALGYLLGILVSLFYARKEGLAAETILDLAVWVIISGIIGARLFYVIGQWGDYRHNLLDIVMIQKGGLVILGGFLTNLLVVSLYCRAKKILLLKLFDTLAPAAALGLAIGRIGCFLNGCCFGLPTNLPWGLKFPFGSLAHSYFPNEVIHPTQLYSSFLLLLVFLVVTIIIYPRKKYDGQVFYWWLILYSLYRFTVEFFRYSPMHWLTLTPSQWVVIGLFGCGVVGLLKRR</sequence>
<dbReference type="InterPro" id="IPR001640">
    <property type="entry name" value="Lgt"/>
</dbReference>
<feature type="transmembrane region" description="Helical" evidence="7">
    <location>
        <begin position="199"/>
        <end position="217"/>
    </location>
</feature>
<evidence type="ECO:0000256" key="3">
    <source>
        <dbReference type="ARBA" id="ARBA00022679"/>
    </source>
</evidence>
<accession>A0A2H0Y232</accession>
<keyword evidence="2 7" id="KW-1003">Cell membrane</keyword>
<feature type="transmembrane region" description="Helical" evidence="7">
    <location>
        <begin position="172"/>
        <end position="190"/>
    </location>
</feature>
<feature type="transmembrane region" description="Helical" evidence="7">
    <location>
        <begin position="45"/>
        <end position="66"/>
    </location>
</feature>
<comment type="pathway">
    <text evidence="7">Protein modification; lipoprotein biosynthesis (diacylglyceryl transfer).</text>
</comment>
<comment type="caution">
    <text evidence="8">The sequence shown here is derived from an EMBL/GenBank/DDBJ whole genome shotgun (WGS) entry which is preliminary data.</text>
</comment>
<dbReference type="NCBIfam" id="TIGR00544">
    <property type="entry name" value="lgt"/>
    <property type="match status" value="1"/>
</dbReference>
<evidence type="ECO:0000256" key="6">
    <source>
        <dbReference type="ARBA" id="ARBA00023136"/>
    </source>
</evidence>
<feature type="binding site" evidence="7">
    <location>
        <position position="130"/>
    </location>
    <ligand>
        <name>a 1,2-diacyl-sn-glycero-3-phospho-(1'-sn-glycerol)</name>
        <dbReference type="ChEBI" id="CHEBI:64716"/>
    </ligand>
</feature>
<gene>
    <name evidence="7 8" type="primary">lgt</name>
    <name evidence="8" type="ORF">COT42_00260</name>
</gene>
<dbReference type="GO" id="GO:0005886">
    <property type="term" value="C:plasma membrane"/>
    <property type="evidence" value="ECO:0007669"/>
    <property type="project" value="UniProtKB-SubCell"/>
</dbReference>
<evidence type="ECO:0000256" key="2">
    <source>
        <dbReference type="ARBA" id="ARBA00022475"/>
    </source>
</evidence>
<feature type="transmembrane region" description="Helical" evidence="7">
    <location>
        <begin position="118"/>
        <end position="143"/>
    </location>
</feature>
<feature type="transmembrane region" description="Helical" evidence="7">
    <location>
        <begin position="12"/>
        <end position="33"/>
    </location>
</feature>
<dbReference type="GO" id="GO:0008961">
    <property type="term" value="F:phosphatidylglycerol-prolipoprotein diacylglyceryl transferase activity"/>
    <property type="evidence" value="ECO:0007669"/>
    <property type="project" value="UniProtKB-UniRule"/>
</dbReference>
<dbReference type="PANTHER" id="PTHR30589:SF0">
    <property type="entry name" value="PHOSPHATIDYLGLYCEROL--PROLIPOPROTEIN DIACYLGLYCERYL TRANSFERASE"/>
    <property type="match status" value="1"/>
</dbReference>
<dbReference type="EC" id="2.5.1.145" evidence="7"/>
<keyword evidence="4 7" id="KW-0812">Transmembrane</keyword>
<dbReference type="HAMAP" id="MF_01147">
    <property type="entry name" value="Lgt"/>
    <property type="match status" value="1"/>
</dbReference>
<reference evidence="8 9" key="1">
    <citation type="submission" date="2017-09" db="EMBL/GenBank/DDBJ databases">
        <title>Depth-based differentiation of microbial function through sediment-hosted aquifers and enrichment of novel symbionts in the deep terrestrial subsurface.</title>
        <authorList>
            <person name="Probst A.J."/>
            <person name="Ladd B."/>
            <person name="Jarett J.K."/>
            <person name="Geller-Mcgrath D.E."/>
            <person name="Sieber C.M."/>
            <person name="Emerson J.B."/>
            <person name="Anantharaman K."/>
            <person name="Thomas B.C."/>
            <person name="Malmstrom R."/>
            <person name="Stieglmeier M."/>
            <person name="Klingl A."/>
            <person name="Woyke T."/>
            <person name="Ryan C.M."/>
            <person name="Banfield J.F."/>
        </authorList>
    </citation>
    <scope>NUCLEOTIDE SEQUENCE [LARGE SCALE GENOMIC DNA]</scope>
    <source>
        <strain evidence="8">CG08_land_8_20_14_0_20_45_16</strain>
    </source>
</reference>
<keyword evidence="3 7" id="KW-0808">Transferase</keyword>
<evidence type="ECO:0000313" key="8">
    <source>
        <dbReference type="EMBL" id="PIS31812.1"/>
    </source>
</evidence>
<evidence type="ECO:0000256" key="5">
    <source>
        <dbReference type="ARBA" id="ARBA00022989"/>
    </source>
</evidence>